<accession>A0ABR6RHF4</accession>
<feature type="domain" description="Arc-like DNA binding" evidence="1">
    <location>
        <begin position="2"/>
        <end position="46"/>
    </location>
</feature>
<name>A0ABR6RHF4_9BURK</name>
<proteinExistence type="predicted"/>
<sequence length="122" mass="13279">MARTDPQLNFRIPAELKERLEAAAVGNKRTLTAELVARLENSFRSELPPLVAVKQASSLPEDGSFSPQQMQEVFSRLAKNAQEVSALAGLLKGLAEGFTISDEDGIEIARVPPFQRSKGNSK</sequence>
<evidence type="ECO:0000313" key="2">
    <source>
        <dbReference type="EMBL" id="MBB6578503.1"/>
    </source>
</evidence>
<dbReference type="EMBL" id="JACHKZ010000015">
    <property type="protein sequence ID" value="MBB6578503.1"/>
    <property type="molecule type" value="Genomic_DNA"/>
</dbReference>
<dbReference type="RefSeq" id="WP_184709014.1">
    <property type="nucleotide sequence ID" value="NZ_JACHKZ010000015.1"/>
</dbReference>
<gene>
    <name evidence="2" type="ORF">HNP33_002585</name>
</gene>
<organism evidence="2 3">
    <name type="scientific">Comamonas odontotermitis</name>
    <dbReference type="NCBI Taxonomy" id="379895"/>
    <lineage>
        <taxon>Bacteria</taxon>
        <taxon>Pseudomonadati</taxon>
        <taxon>Pseudomonadota</taxon>
        <taxon>Betaproteobacteria</taxon>
        <taxon>Burkholderiales</taxon>
        <taxon>Comamonadaceae</taxon>
        <taxon>Comamonas</taxon>
    </lineage>
</organism>
<dbReference type="Gene3D" id="1.10.1220.10">
    <property type="entry name" value="Met repressor-like"/>
    <property type="match status" value="1"/>
</dbReference>
<evidence type="ECO:0000259" key="1">
    <source>
        <dbReference type="Pfam" id="PF03869"/>
    </source>
</evidence>
<dbReference type="Proteomes" id="UP000562492">
    <property type="component" value="Unassembled WGS sequence"/>
</dbReference>
<dbReference type="Pfam" id="PF03869">
    <property type="entry name" value="Arc"/>
    <property type="match status" value="1"/>
</dbReference>
<keyword evidence="3" id="KW-1185">Reference proteome</keyword>
<dbReference type="InterPro" id="IPR013321">
    <property type="entry name" value="Arc_rbn_hlx_hlx"/>
</dbReference>
<dbReference type="InterPro" id="IPR005569">
    <property type="entry name" value="Arc_DNA-bd_dom"/>
</dbReference>
<dbReference type="SUPFAM" id="SSF47598">
    <property type="entry name" value="Ribbon-helix-helix"/>
    <property type="match status" value="1"/>
</dbReference>
<comment type="caution">
    <text evidence="2">The sequence shown here is derived from an EMBL/GenBank/DDBJ whole genome shotgun (WGS) entry which is preliminary data.</text>
</comment>
<protein>
    <recommendedName>
        <fullName evidence="1">Arc-like DNA binding domain-containing protein</fullName>
    </recommendedName>
</protein>
<dbReference type="InterPro" id="IPR010985">
    <property type="entry name" value="Ribbon_hlx_hlx"/>
</dbReference>
<evidence type="ECO:0000313" key="3">
    <source>
        <dbReference type="Proteomes" id="UP000562492"/>
    </source>
</evidence>
<reference evidence="2 3" key="1">
    <citation type="submission" date="2020-08" db="EMBL/GenBank/DDBJ databases">
        <title>Functional genomics of gut bacteria from endangered species of beetles.</title>
        <authorList>
            <person name="Carlos-Shanley C."/>
        </authorList>
    </citation>
    <scope>NUCLEOTIDE SEQUENCE [LARGE SCALE GENOMIC DNA]</scope>
    <source>
        <strain evidence="2 3">S00124</strain>
    </source>
</reference>